<dbReference type="AlphaFoldDB" id="A0A1I1XLQ0"/>
<protein>
    <submittedName>
        <fullName evidence="4">Meso-butanediol dehydrogenase / (S,S)-butanediol dehydrogenase / diacetyl reductase</fullName>
    </submittedName>
</protein>
<dbReference type="SMART" id="SM00822">
    <property type="entry name" value="PKS_KR"/>
    <property type="match status" value="1"/>
</dbReference>
<evidence type="ECO:0000256" key="1">
    <source>
        <dbReference type="ARBA" id="ARBA00006484"/>
    </source>
</evidence>
<dbReference type="SUPFAM" id="SSF51735">
    <property type="entry name" value="NAD(P)-binding Rossmann-fold domains"/>
    <property type="match status" value="1"/>
</dbReference>
<comment type="similarity">
    <text evidence="1">Belongs to the short-chain dehydrogenases/reductases (SDR) family.</text>
</comment>
<dbReference type="InterPro" id="IPR057326">
    <property type="entry name" value="KR_dom"/>
</dbReference>
<dbReference type="STRING" id="640948.SAMN05216238_1083"/>
<dbReference type="GO" id="GO:0008206">
    <property type="term" value="P:bile acid metabolic process"/>
    <property type="evidence" value="ECO:0007669"/>
    <property type="project" value="UniProtKB-ARBA"/>
</dbReference>
<dbReference type="InterPro" id="IPR036291">
    <property type="entry name" value="NAD(P)-bd_dom_sf"/>
</dbReference>
<keyword evidence="2" id="KW-0560">Oxidoreductase</keyword>
<dbReference type="GO" id="GO:0016616">
    <property type="term" value="F:oxidoreductase activity, acting on the CH-OH group of donors, NAD or NADP as acceptor"/>
    <property type="evidence" value="ECO:0007669"/>
    <property type="project" value="UniProtKB-ARBA"/>
</dbReference>
<dbReference type="PANTHER" id="PTHR42760">
    <property type="entry name" value="SHORT-CHAIN DEHYDROGENASES/REDUCTASES FAMILY MEMBER"/>
    <property type="match status" value="1"/>
</dbReference>
<dbReference type="Proteomes" id="UP000199474">
    <property type="component" value="Unassembled WGS sequence"/>
</dbReference>
<evidence type="ECO:0000313" key="4">
    <source>
        <dbReference type="EMBL" id="SFE07558.1"/>
    </source>
</evidence>
<evidence type="ECO:0000313" key="5">
    <source>
        <dbReference type="Proteomes" id="UP000199474"/>
    </source>
</evidence>
<organism evidence="4 5">
    <name type="scientific">Lentibacillus persicus</name>
    <dbReference type="NCBI Taxonomy" id="640948"/>
    <lineage>
        <taxon>Bacteria</taxon>
        <taxon>Bacillati</taxon>
        <taxon>Bacillota</taxon>
        <taxon>Bacilli</taxon>
        <taxon>Bacillales</taxon>
        <taxon>Bacillaceae</taxon>
        <taxon>Lentibacillus</taxon>
    </lineage>
</organism>
<dbReference type="FunFam" id="3.40.50.720:FF:000084">
    <property type="entry name" value="Short-chain dehydrogenase reductase"/>
    <property type="match status" value="1"/>
</dbReference>
<dbReference type="EMBL" id="FOMR01000008">
    <property type="protein sequence ID" value="SFE07558.1"/>
    <property type="molecule type" value="Genomic_DNA"/>
</dbReference>
<gene>
    <name evidence="4" type="ORF">SAMN05216238_1083</name>
</gene>
<dbReference type="PRINTS" id="PR00080">
    <property type="entry name" value="SDRFAMILY"/>
</dbReference>
<dbReference type="Pfam" id="PF13561">
    <property type="entry name" value="adh_short_C2"/>
    <property type="match status" value="1"/>
</dbReference>
<sequence>MTKQIKRFENKVALVTGGRLGIGRAIARRLHDEGATVITAQRGKDEEFDWVEADFSDPDSPERIVKEVIARTGQLDVVINNAGMMQELSIEEMSVEDWQRNLSVNLTAPFLMIRAALPYLRQTKGSIVNTGSTEGLAANPQHAAYCASKAGLHGLTRSVAVDHGHEGIRCNAVAPGWIDTELNNDMIENHPDVEAFQRDIARIHPTGRTGLPEEVAALVAFLASDEAGFITGQVYTVDGGRMTKLSLP</sequence>
<dbReference type="InterPro" id="IPR002347">
    <property type="entry name" value="SDR_fam"/>
</dbReference>
<dbReference type="CDD" id="cd05233">
    <property type="entry name" value="SDR_c"/>
    <property type="match status" value="1"/>
</dbReference>
<feature type="domain" description="Ketoreductase" evidence="3">
    <location>
        <begin position="11"/>
        <end position="180"/>
    </location>
</feature>
<dbReference type="RefSeq" id="WP_218144050.1">
    <property type="nucleotide sequence ID" value="NZ_FOMR01000008.1"/>
</dbReference>
<dbReference type="Gene3D" id="3.40.50.720">
    <property type="entry name" value="NAD(P)-binding Rossmann-like Domain"/>
    <property type="match status" value="1"/>
</dbReference>
<proteinExistence type="inferred from homology"/>
<dbReference type="PRINTS" id="PR00081">
    <property type="entry name" value="GDHRDH"/>
</dbReference>
<evidence type="ECO:0000259" key="3">
    <source>
        <dbReference type="SMART" id="SM00822"/>
    </source>
</evidence>
<keyword evidence="5" id="KW-1185">Reference proteome</keyword>
<dbReference type="InterPro" id="IPR020904">
    <property type="entry name" value="Sc_DH/Rdtase_CS"/>
</dbReference>
<dbReference type="PANTHER" id="PTHR42760:SF133">
    <property type="entry name" value="3-OXOACYL-[ACYL-CARRIER-PROTEIN] REDUCTASE"/>
    <property type="match status" value="1"/>
</dbReference>
<accession>A0A1I1XLQ0</accession>
<evidence type="ECO:0000256" key="2">
    <source>
        <dbReference type="ARBA" id="ARBA00023002"/>
    </source>
</evidence>
<name>A0A1I1XLQ0_9BACI</name>
<reference evidence="5" key="1">
    <citation type="submission" date="2016-10" db="EMBL/GenBank/DDBJ databases">
        <authorList>
            <person name="Varghese N."/>
            <person name="Submissions S."/>
        </authorList>
    </citation>
    <scope>NUCLEOTIDE SEQUENCE [LARGE SCALE GENOMIC DNA]</scope>
    <source>
        <strain evidence="5">DSM 22530</strain>
    </source>
</reference>
<dbReference type="PROSITE" id="PS00061">
    <property type="entry name" value="ADH_SHORT"/>
    <property type="match status" value="1"/>
</dbReference>